<dbReference type="EMBL" id="JALJOS010000002">
    <property type="protein sequence ID" value="KAK9842647.1"/>
    <property type="molecule type" value="Genomic_DNA"/>
</dbReference>
<evidence type="ECO:0000256" key="1">
    <source>
        <dbReference type="SAM" id="MobiDB-lite"/>
    </source>
</evidence>
<feature type="region of interest" description="Disordered" evidence="1">
    <location>
        <begin position="190"/>
        <end position="239"/>
    </location>
</feature>
<dbReference type="EMBL" id="JALJOS010000003">
    <property type="protein sequence ID" value="KAK9841554.1"/>
    <property type="molecule type" value="Genomic_DNA"/>
</dbReference>
<reference evidence="2" key="2">
    <citation type="submission" date="2024-04" db="EMBL/GenBank/DDBJ databases">
        <authorList>
            <person name="Dal Grande F."/>
            <person name="Keller J."/>
            <person name="Delaux P.-M."/>
        </authorList>
    </citation>
    <scope>NUCLEOTIDE SEQUENCE</scope>
    <source>
        <strain evidence="2">SAG 2145</strain>
    </source>
</reference>
<gene>
    <name evidence="3" type="ORF">WJX74_000073</name>
    <name evidence="2" type="ORF">WJX74_007809</name>
</gene>
<proteinExistence type="predicted"/>
<name>A0AAW1S7E0_9CHLO</name>
<dbReference type="AlphaFoldDB" id="A0AAW1S7E0"/>
<comment type="caution">
    <text evidence="2">The sequence shown here is derived from an EMBL/GenBank/DDBJ whole genome shotgun (WGS) entry which is preliminary data.</text>
</comment>
<accession>A0AAW1S7E0</accession>
<protein>
    <submittedName>
        <fullName evidence="2">Uncharacterized protein</fullName>
    </submittedName>
</protein>
<organism evidence="2 4">
    <name type="scientific">Apatococcus lobatus</name>
    <dbReference type="NCBI Taxonomy" id="904363"/>
    <lineage>
        <taxon>Eukaryota</taxon>
        <taxon>Viridiplantae</taxon>
        <taxon>Chlorophyta</taxon>
        <taxon>core chlorophytes</taxon>
        <taxon>Trebouxiophyceae</taxon>
        <taxon>Chlorellales</taxon>
        <taxon>Chlorellaceae</taxon>
        <taxon>Apatococcus</taxon>
    </lineage>
</organism>
<dbReference type="Proteomes" id="UP001438707">
    <property type="component" value="Unassembled WGS sequence"/>
</dbReference>
<evidence type="ECO:0000313" key="3">
    <source>
        <dbReference type="EMBL" id="KAK9842647.1"/>
    </source>
</evidence>
<keyword evidence="4" id="KW-1185">Reference proteome</keyword>
<reference evidence="2 4" key="1">
    <citation type="journal article" date="2024" name="Nat. Commun.">
        <title>Phylogenomics reveals the evolutionary origins of lichenization in chlorophyte algae.</title>
        <authorList>
            <person name="Puginier C."/>
            <person name="Libourel C."/>
            <person name="Otte J."/>
            <person name="Skaloud P."/>
            <person name="Haon M."/>
            <person name="Grisel S."/>
            <person name="Petersen M."/>
            <person name="Berrin J.G."/>
            <person name="Delaux P.M."/>
            <person name="Dal Grande F."/>
            <person name="Keller J."/>
        </authorList>
    </citation>
    <scope>NUCLEOTIDE SEQUENCE [LARGE SCALE GENOMIC DNA]</scope>
    <source>
        <strain evidence="2 4">SAG 2145</strain>
    </source>
</reference>
<feature type="compositionally biased region" description="Polar residues" evidence="1">
    <location>
        <begin position="220"/>
        <end position="239"/>
    </location>
</feature>
<sequence>MEQGLERERLRAFSDVWDEYKYIEETEENIEAKKAHNKRLVEEFISTVNNWDSDKAASTAAAPDEPRISEDQLLAKCLELKYEGQPFKDHFQVPGTGHRWFELLYPGHEELDPQKNESTAGAFRCLLCNDQLALSVLGNLQNAKAHLSGKSSGAMHRERLWFYQMGVQHGLNIPDEDRADAEAFLTGLELPASPPLASEPTRKRKSTAAGGPGRRLSRLALSTTSAQQSSDSEAANSSP</sequence>
<evidence type="ECO:0000313" key="2">
    <source>
        <dbReference type="EMBL" id="KAK9841554.1"/>
    </source>
</evidence>
<evidence type="ECO:0000313" key="4">
    <source>
        <dbReference type="Proteomes" id="UP001438707"/>
    </source>
</evidence>